<gene>
    <name evidence="3" type="ORF">ROA7450_00446</name>
</gene>
<evidence type="ECO:0008006" key="5">
    <source>
        <dbReference type="Google" id="ProtNLM"/>
    </source>
</evidence>
<keyword evidence="2" id="KW-0812">Transmembrane</keyword>
<sequence>MTTASHSSIAPNPVGWLAKAEHWLDNKGKPAWIIATVLAFILFWPLGLALLAYMIWGKKMFCSSTRSHGCSFSNRRSINQSSGNSAFDAYREDTLRRLEDEQKNFENFLQRLRDARDKAEFDQFMDEREKIAKNLSDEA</sequence>
<evidence type="ECO:0000313" key="4">
    <source>
        <dbReference type="Proteomes" id="UP000193061"/>
    </source>
</evidence>
<keyword evidence="2" id="KW-0472">Membrane</keyword>
<keyword evidence="4" id="KW-1185">Reference proteome</keyword>
<feature type="coiled-coil region" evidence="1">
    <location>
        <begin position="91"/>
        <end position="118"/>
    </location>
</feature>
<protein>
    <recommendedName>
        <fullName evidence="5">DUF2852 domain-containing protein</fullName>
    </recommendedName>
</protein>
<accession>A0A1X6YBS3</accession>
<dbReference type="OrthoDB" id="9806878at2"/>
<dbReference type="Proteomes" id="UP000193061">
    <property type="component" value="Unassembled WGS sequence"/>
</dbReference>
<evidence type="ECO:0000256" key="1">
    <source>
        <dbReference type="SAM" id="Coils"/>
    </source>
</evidence>
<dbReference type="RefSeq" id="WP_085804015.1">
    <property type="nucleotide sequence ID" value="NZ_FWFX01000001.1"/>
</dbReference>
<evidence type="ECO:0000256" key="2">
    <source>
        <dbReference type="SAM" id="Phobius"/>
    </source>
</evidence>
<keyword evidence="2" id="KW-1133">Transmembrane helix</keyword>
<dbReference type="AlphaFoldDB" id="A0A1X6YBS3"/>
<dbReference type="InterPro" id="IPR021273">
    <property type="entry name" value="DUF2852"/>
</dbReference>
<proteinExistence type="predicted"/>
<dbReference type="Pfam" id="PF11014">
    <property type="entry name" value="DUF2852"/>
    <property type="match status" value="1"/>
</dbReference>
<dbReference type="EMBL" id="FWFX01000001">
    <property type="protein sequence ID" value="SLN16623.1"/>
    <property type="molecule type" value="Genomic_DNA"/>
</dbReference>
<evidence type="ECO:0000313" key="3">
    <source>
        <dbReference type="EMBL" id="SLN16623.1"/>
    </source>
</evidence>
<reference evidence="3 4" key="1">
    <citation type="submission" date="2017-03" db="EMBL/GenBank/DDBJ databases">
        <authorList>
            <person name="Afonso C.L."/>
            <person name="Miller P.J."/>
            <person name="Scott M.A."/>
            <person name="Spackman E."/>
            <person name="Goraichik I."/>
            <person name="Dimitrov K.M."/>
            <person name="Suarez D.L."/>
            <person name="Swayne D.E."/>
        </authorList>
    </citation>
    <scope>NUCLEOTIDE SEQUENCE [LARGE SCALE GENOMIC DNA]</scope>
    <source>
        <strain evidence="3 4">CECT 7450</strain>
    </source>
</reference>
<name>A0A1X6YBS3_9RHOB</name>
<keyword evidence="1" id="KW-0175">Coiled coil</keyword>
<feature type="transmembrane region" description="Helical" evidence="2">
    <location>
        <begin position="31"/>
        <end position="56"/>
    </location>
</feature>
<organism evidence="3 4">
    <name type="scientific">Roseovarius albus</name>
    <dbReference type="NCBI Taxonomy" id="1247867"/>
    <lineage>
        <taxon>Bacteria</taxon>
        <taxon>Pseudomonadati</taxon>
        <taxon>Pseudomonadota</taxon>
        <taxon>Alphaproteobacteria</taxon>
        <taxon>Rhodobacterales</taxon>
        <taxon>Roseobacteraceae</taxon>
        <taxon>Roseovarius</taxon>
    </lineage>
</organism>